<reference evidence="1 2" key="1">
    <citation type="submission" date="2018-01" db="EMBL/GenBank/DDBJ databases">
        <title>Draft genome Sequence of streptomyces globosus LZH-48.</title>
        <authorList>
            <person name="Ran K."/>
            <person name="Li Z."/>
            <person name="Wei S."/>
            <person name="Dong R."/>
        </authorList>
    </citation>
    <scope>NUCLEOTIDE SEQUENCE [LARGE SCALE GENOMIC DNA]</scope>
    <source>
        <strain evidence="1 2">LZH-48</strain>
    </source>
</reference>
<dbReference type="EMBL" id="CP030862">
    <property type="protein sequence ID" value="AXE24144.1"/>
    <property type="molecule type" value="Genomic_DNA"/>
</dbReference>
<name>A0A344TZS3_9ACTN</name>
<sequence>MHGNACAARPRTSRAALRYTTRQRMPPCVHTVRSDDAPPIQPRSLHRQAGLAGQAGARLAQVMGVTTSRTTLLQCVTAVPASRWTTYGDVATVIGGHAVPGGTHLATCVQCPNAWRVLNSAGRVSPGFRWTNPTRMDSPAHVLATEGIRFDGGVATQEARLTLDELRGVVGD</sequence>
<dbReference type="Gene3D" id="1.10.10.10">
    <property type="entry name" value="Winged helix-like DNA-binding domain superfamily/Winged helix DNA-binding domain"/>
    <property type="match status" value="1"/>
</dbReference>
<accession>A0A344TZS3</accession>
<protein>
    <submittedName>
        <fullName evidence="1">Uncharacterized protein</fullName>
    </submittedName>
</protein>
<dbReference type="InterPro" id="IPR036217">
    <property type="entry name" value="MethylDNA_cys_MeTrfase_DNAb"/>
</dbReference>
<organism evidence="1 2">
    <name type="scientific">Streptomyces globosus</name>
    <dbReference type="NCBI Taxonomy" id="68209"/>
    <lineage>
        <taxon>Bacteria</taxon>
        <taxon>Bacillati</taxon>
        <taxon>Actinomycetota</taxon>
        <taxon>Actinomycetes</taxon>
        <taxon>Kitasatosporales</taxon>
        <taxon>Streptomycetaceae</taxon>
        <taxon>Streptomyces</taxon>
    </lineage>
</organism>
<dbReference type="InterPro" id="IPR036388">
    <property type="entry name" value="WH-like_DNA-bd_sf"/>
</dbReference>
<evidence type="ECO:0000313" key="2">
    <source>
        <dbReference type="Proteomes" id="UP000252004"/>
    </source>
</evidence>
<proteinExistence type="predicted"/>
<dbReference type="AlphaFoldDB" id="A0A344TZS3"/>
<evidence type="ECO:0000313" key="1">
    <source>
        <dbReference type="EMBL" id="AXE24144.1"/>
    </source>
</evidence>
<keyword evidence="2" id="KW-1185">Reference proteome</keyword>
<gene>
    <name evidence="1" type="ORF">C0216_12370</name>
</gene>
<dbReference type="OrthoDB" id="9798761at2"/>
<dbReference type="SUPFAM" id="SSF46767">
    <property type="entry name" value="Methylated DNA-protein cysteine methyltransferase, C-terminal domain"/>
    <property type="match status" value="1"/>
</dbReference>
<dbReference type="KEGG" id="sgz:C0216_12370"/>
<dbReference type="Proteomes" id="UP000252004">
    <property type="component" value="Chromosome"/>
</dbReference>